<reference evidence="2" key="1">
    <citation type="submission" date="2017-03" db="EMBL/GenBank/DDBJ databases">
        <title>Novel pathways for hydrocarbon cycling and metabolic interdependencies in hydrothermal sediment communities.</title>
        <authorList>
            <person name="Dombrowski N."/>
            <person name="Seitz K."/>
            <person name="Teske A."/>
            <person name="Baker B."/>
        </authorList>
    </citation>
    <scope>NUCLEOTIDE SEQUENCE [LARGE SCALE GENOMIC DNA]</scope>
</reference>
<comment type="caution">
    <text evidence="1">The sequence shown here is derived from an EMBL/GenBank/DDBJ whole genome shotgun (WGS) entry which is preliminary data.</text>
</comment>
<evidence type="ECO:0008006" key="3">
    <source>
        <dbReference type="Google" id="ProtNLM"/>
    </source>
</evidence>
<protein>
    <recommendedName>
        <fullName evidence="3">Carboxypeptidase regulatory-like domain-containing protein</fullName>
    </recommendedName>
</protein>
<accession>A0A1W9S0J5</accession>
<proteinExistence type="predicted"/>
<dbReference type="Proteomes" id="UP000192611">
    <property type="component" value="Unassembled WGS sequence"/>
</dbReference>
<evidence type="ECO:0000313" key="1">
    <source>
        <dbReference type="EMBL" id="OQX90256.1"/>
    </source>
</evidence>
<dbReference type="Pfam" id="PF13620">
    <property type="entry name" value="CarboxypepD_reg"/>
    <property type="match status" value="1"/>
</dbReference>
<sequence>MMTLKNGSVLLILFVSFSFLFIGCGEEGGEGLVSGTITAPDGETPVAGATVTITDEGGQLGVVLLERSTQSQSDGTYSFSDIPDGEYTVMADKGHFHGEITIEVTNGNVQGDTDVEVDIDPTKVAVVPGIFDDIGAILTDMGIGFTTIYDSDLVDWDIVSSFYVIFLNCGSDTSYAENEDVQENLRNFVKGGGSIYASDWEYLYIEYTWPDAIDFYGNDLSDPYIGSEQHVDADILDSELSDYMGKSVVEIYYNLGSWIVIDAVGEGTTTHIQGDIETDEGPMEDKPLLVSFADEDGSVVYTTFHNETQLTEDAENILKYFVFEL</sequence>
<name>A0A1W9S0J5_9BACT</name>
<gene>
    <name evidence="1" type="ORF">B6D57_04090</name>
</gene>
<dbReference type="SUPFAM" id="SSF49478">
    <property type="entry name" value="Cna protein B-type domain"/>
    <property type="match status" value="1"/>
</dbReference>
<evidence type="ECO:0000313" key="2">
    <source>
        <dbReference type="Proteomes" id="UP000192611"/>
    </source>
</evidence>
<dbReference type="AlphaFoldDB" id="A0A1W9S0J5"/>
<dbReference type="Gene3D" id="2.60.40.1120">
    <property type="entry name" value="Carboxypeptidase-like, regulatory domain"/>
    <property type="match status" value="1"/>
</dbReference>
<dbReference type="PROSITE" id="PS51257">
    <property type="entry name" value="PROKAR_LIPOPROTEIN"/>
    <property type="match status" value="1"/>
</dbReference>
<dbReference type="SUPFAM" id="SSF52317">
    <property type="entry name" value="Class I glutamine amidotransferase-like"/>
    <property type="match status" value="1"/>
</dbReference>
<dbReference type="InterPro" id="IPR029062">
    <property type="entry name" value="Class_I_gatase-like"/>
</dbReference>
<organism evidence="1 2">
    <name type="scientific">Candidatus Coatesbacteria bacterium 4484_99</name>
    <dbReference type="NCBI Taxonomy" id="1970774"/>
    <lineage>
        <taxon>Bacteria</taxon>
        <taxon>Candidatus Coatesiibacteriota</taxon>
    </lineage>
</organism>
<dbReference type="EMBL" id="NATQ01000080">
    <property type="protein sequence ID" value="OQX90256.1"/>
    <property type="molecule type" value="Genomic_DNA"/>
</dbReference>